<keyword evidence="1 6" id="KW-0963">Cytoplasm</keyword>
<keyword evidence="10" id="KW-1185">Reference proteome</keyword>
<dbReference type="HAMAP" id="MF_01885">
    <property type="entry name" value="tRNA_methyltr_TrmL"/>
    <property type="match status" value="1"/>
</dbReference>
<keyword evidence="2 6" id="KW-0489">Methyltransferase</keyword>
<keyword evidence="4 6" id="KW-0949">S-adenosyl-L-methionine</keyword>
<evidence type="ECO:0000256" key="4">
    <source>
        <dbReference type="ARBA" id="ARBA00022691"/>
    </source>
</evidence>
<reference evidence="9 10" key="1">
    <citation type="submission" date="2018-12" db="EMBL/GenBank/DDBJ databases">
        <authorList>
            <person name="Yang Y."/>
        </authorList>
    </citation>
    <scope>NUCLEOTIDE SEQUENCE [LARGE SCALE GENOMIC DNA]</scope>
    <source>
        <strain evidence="9 10">L-25-5w-1</strain>
    </source>
</reference>
<protein>
    <recommendedName>
        <fullName evidence="6">tRNA (cytidine(34)-2'-O)-methyltransferase</fullName>
        <ecNumber evidence="6">2.1.1.207</ecNumber>
    </recommendedName>
    <alternativeName>
        <fullName evidence="6">tRNA (cytidine/uridine-2'-O-)-methyltransferase TrmL</fullName>
    </alternativeName>
</protein>
<comment type="caution">
    <text evidence="9">The sequence shown here is derived from an EMBL/GenBank/DDBJ whole genome shotgun (WGS) entry which is preliminary data.</text>
</comment>
<dbReference type="GO" id="GO:0002130">
    <property type="term" value="P:wobble position ribose methylation"/>
    <property type="evidence" value="ECO:0007669"/>
    <property type="project" value="TreeGrafter"/>
</dbReference>
<evidence type="ECO:0000313" key="9">
    <source>
        <dbReference type="EMBL" id="RTR22900.1"/>
    </source>
</evidence>
<feature type="binding site" evidence="6 7">
    <location>
        <position position="77"/>
    </location>
    <ligand>
        <name>S-adenosyl-L-methionine</name>
        <dbReference type="ChEBI" id="CHEBI:59789"/>
    </ligand>
</feature>
<comment type="subcellular location">
    <subcellularLocation>
        <location evidence="6">Cytoplasm</location>
    </subcellularLocation>
</comment>
<dbReference type="PANTHER" id="PTHR42971:SF1">
    <property type="entry name" value="TRNA (CYTIDINE(34)-2'-O)-METHYLTRANSFERASE"/>
    <property type="match status" value="1"/>
</dbReference>
<dbReference type="GO" id="GO:0003723">
    <property type="term" value="F:RNA binding"/>
    <property type="evidence" value="ECO:0007669"/>
    <property type="project" value="InterPro"/>
</dbReference>
<dbReference type="InterPro" id="IPR029026">
    <property type="entry name" value="tRNA_m1G_MTases_N"/>
</dbReference>
<evidence type="ECO:0000256" key="3">
    <source>
        <dbReference type="ARBA" id="ARBA00022679"/>
    </source>
</evidence>
<feature type="binding site" evidence="6 7">
    <location>
        <position position="127"/>
    </location>
    <ligand>
        <name>S-adenosyl-L-methionine</name>
        <dbReference type="ChEBI" id="CHEBI:59789"/>
    </ligand>
</feature>
<evidence type="ECO:0000256" key="5">
    <source>
        <dbReference type="ARBA" id="ARBA00022694"/>
    </source>
</evidence>
<comment type="function">
    <text evidence="6">Methylates the ribose at the nucleotide 34 wobble position in the two leucyl isoacceptors tRNA(Leu)(CmAA) and tRNA(Leu)(cmnm5UmAA). Catalyzes the methyl transfer from S-adenosyl-L-methionine to the 2'-OH of the wobble nucleotide.</text>
</comment>
<dbReference type="Pfam" id="PF00588">
    <property type="entry name" value="SpoU_methylase"/>
    <property type="match status" value="1"/>
</dbReference>
<evidence type="ECO:0000259" key="8">
    <source>
        <dbReference type="Pfam" id="PF00588"/>
    </source>
</evidence>
<comment type="catalytic activity">
    <reaction evidence="6">
        <text>cytidine(34) in tRNA + S-adenosyl-L-methionine = 2'-O-methylcytidine(34) in tRNA + S-adenosyl-L-homocysteine + H(+)</text>
        <dbReference type="Rhea" id="RHEA:43084"/>
        <dbReference type="Rhea" id="RHEA-COMP:10331"/>
        <dbReference type="Rhea" id="RHEA-COMP:10332"/>
        <dbReference type="ChEBI" id="CHEBI:15378"/>
        <dbReference type="ChEBI" id="CHEBI:57856"/>
        <dbReference type="ChEBI" id="CHEBI:59789"/>
        <dbReference type="ChEBI" id="CHEBI:74495"/>
        <dbReference type="ChEBI" id="CHEBI:82748"/>
        <dbReference type="EC" id="2.1.1.207"/>
    </reaction>
</comment>
<dbReference type="Proteomes" id="UP000277007">
    <property type="component" value="Unassembled WGS sequence"/>
</dbReference>
<comment type="similarity">
    <text evidence="6">Belongs to the class IV-like SAM-binding methyltransferase superfamily. RNA methyltransferase TrmH family. TrmL subfamily.</text>
</comment>
<name>A0A3S0RB13_9PROT</name>
<feature type="binding site" evidence="6 7">
    <location>
        <position position="119"/>
    </location>
    <ligand>
        <name>S-adenosyl-L-methionine</name>
        <dbReference type="ChEBI" id="CHEBI:59789"/>
    </ligand>
</feature>
<dbReference type="Gene3D" id="3.40.1280.10">
    <property type="match status" value="1"/>
</dbReference>
<feature type="binding site" evidence="6 7">
    <location>
        <position position="99"/>
    </location>
    <ligand>
        <name>S-adenosyl-L-methionine</name>
        <dbReference type="ChEBI" id="CHEBI:59789"/>
    </ligand>
</feature>
<dbReference type="PANTHER" id="PTHR42971">
    <property type="entry name" value="TRNA (CYTIDINE(34)-2'-O)-METHYLTRANSFERASE"/>
    <property type="match status" value="1"/>
</dbReference>
<organism evidence="9 10">
    <name type="scientific">Azospirillum griseum</name>
    <dbReference type="NCBI Taxonomy" id="2496639"/>
    <lineage>
        <taxon>Bacteria</taxon>
        <taxon>Pseudomonadati</taxon>
        <taxon>Pseudomonadota</taxon>
        <taxon>Alphaproteobacteria</taxon>
        <taxon>Rhodospirillales</taxon>
        <taxon>Azospirillaceae</taxon>
        <taxon>Azospirillum</taxon>
    </lineage>
</organism>
<dbReference type="InterPro" id="IPR029028">
    <property type="entry name" value="Alpha/beta_knot_MTases"/>
</dbReference>
<dbReference type="InterPro" id="IPR001537">
    <property type="entry name" value="SpoU_MeTrfase"/>
</dbReference>
<dbReference type="EC" id="2.1.1.207" evidence="6"/>
<comment type="catalytic activity">
    <reaction evidence="6">
        <text>5-carboxymethylaminomethyluridine(34) in tRNA(Leu) + S-adenosyl-L-methionine = 5-carboxymethylaminomethyl-2'-O-methyluridine(34) in tRNA(Leu) + S-adenosyl-L-homocysteine + H(+)</text>
        <dbReference type="Rhea" id="RHEA:43088"/>
        <dbReference type="Rhea" id="RHEA-COMP:10333"/>
        <dbReference type="Rhea" id="RHEA-COMP:10334"/>
        <dbReference type="ChEBI" id="CHEBI:15378"/>
        <dbReference type="ChEBI" id="CHEBI:57856"/>
        <dbReference type="ChEBI" id="CHEBI:59789"/>
        <dbReference type="ChEBI" id="CHEBI:74508"/>
        <dbReference type="ChEBI" id="CHEBI:74511"/>
        <dbReference type="EC" id="2.1.1.207"/>
    </reaction>
</comment>
<keyword evidence="5 6" id="KW-0819">tRNA processing</keyword>
<dbReference type="AlphaFoldDB" id="A0A3S0RB13"/>
<feature type="domain" description="tRNA/rRNA methyltransferase SpoU type" evidence="8">
    <location>
        <begin position="2"/>
        <end position="138"/>
    </location>
</feature>
<proteinExistence type="inferred from homology"/>
<dbReference type="SUPFAM" id="SSF75217">
    <property type="entry name" value="alpha/beta knot"/>
    <property type="match status" value="1"/>
</dbReference>
<dbReference type="EMBL" id="RXMA01000003">
    <property type="protein sequence ID" value="RTR22900.1"/>
    <property type="molecule type" value="Genomic_DNA"/>
</dbReference>
<dbReference type="PIRSF" id="PIRSF029256">
    <property type="entry name" value="SpoU_TrmH_prd"/>
    <property type="match status" value="1"/>
</dbReference>
<dbReference type="GO" id="GO:0005737">
    <property type="term" value="C:cytoplasm"/>
    <property type="evidence" value="ECO:0007669"/>
    <property type="project" value="UniProtKB-SubCell"/>
</dbReference>
<keyword evidence="3 6" id="KW-0808">Transferase</keyword>
<dbReference type="OrthoDB" id="9789043at2"/>
<dbReference type="GO" id="GO:0141098">
    <property type="term" value="F:tRNA (cytidine(34)-2'-O)-methyltransferase activity"/>
    <property type="evidence" value="ECO:0007669"/>
    <property type="project" value="RHEA"/>
</dbReference>
<gene>
    <name evidence="6" type="primary">trmL</name>
    <name evidence="9" type="ORF">EJ903_04800</name>
</gene>
<evidence type="ECO:0000256" key="7">
    <source>
        <dbReference type="PIRSR" id="PIRSR029256-1"/>
    </source>
</evidence>
<sequence>MRLVLFQPDIPQNTGTLMRLAAGLGVPLDLIEPCGFVLDDRRLRRAGMDYLDHLDWVRHPSWDAYRASPQAGRLVLLTTRAAQPYTGFAFAPDDRIMVGQESAGVPDAVHEAADARLVIPLRPPARSLNVAISAAMVLGEALRQTASADSVAAPVPVL</sequence>
<comment type="subunit">
    <text evidence="6">Homodimer.</text>
</comment>
<evidence type="ECO:0000256" key="2">
    <source>
        <dbReference type="ARBA" id="ARBA00022603"/>
    </source>
</evidence>
<evidence type="ECO:0000256" key="6">
    <source>
        <dbReference type="HAMAP-Rule" id="MF_01885"/>
    </source>
</evidence>
<dbReference type="InterPro" id="IPR016914">
    <property type="entry name" value="TrmL"/>
</dbReference>
<accession>A0A3S0RB13</accession>
<dbReference type="GO" id="GO:0141102">
    <property type="term" value="F:tRNA (5-carboxymethylaminomethyluridine(34)-2'-O)-methyltransferase activity"/>
    <property type="evidence" value="ECO:0007669"/>
    <property type="project" value="RHEA"/>
</dbReference>
<evidence type="ECO:0000256" key="1">
    <source>
        <dbReference type="ARBA" id="ARBA00022490"/>
    </source>
</evidence>
<evidence type="ECO:0000313" key="10">
    <source>
        <dbReference type="Proteomes" id="UP000277007"/>
    </source>
</evidence>
<dbReference type="RefSeq" id="WP_126612671.1">
    <property type="nucleotide sequence ID" value="NZ_JBHUCY010000004.1"/>
</dbReference>
<dbReference type="CDD" id="cd18094">
    <property type="entry name" value="SpoU-like_TrmL"/>
    <property type="match status" value="1"/>
</dbReference>